<name>A0A814Q617_9BILA</name>
<comment type="caution">
    <text evidence="1">The sequence shown here is derived from an EMBL/GenBank/DDBJ whole genome shotgun (WGS) entry which is preliminary data.</text>
</comment>
<dbReference type="OrthoDB" id="10356717at2759"/>
<evidence type="ECO:0000313" key="1">
    <source>
        <dbReference type="EMBL" id="CAF1115201.1"/>
    </source>
</evidence>
<dbReference type="Proteomes" id="UP000663877">
    <property type="component" value="Unassembled WGS sequence"/>
</dbReference>
<keyword evidence="3" id="KW-1185">Reference proteome</keyword>
<evidence type="ECO:0000313" key="2">
    <source>
        <dbReference type="EMBL" id="CAF1297109.1"/>
    </source>
</evidence>
<evidence type="ECO:0000313" key="4">
    <source>
        <dbReference type="Proteomes" id="UP000663877"/>
    </source>
</evidence>
<dbReference type="Proteomes" id="UP000663832">
    <property type="component" value="Unassembled WGS sequence"/>
</dbReference>
<protein>
    <submittedName>
        <fullName evidence="1">Uncharacterized protein</fullName>
    </submittedName>
</protein>
<reference evidence="1" key="1">
    <citation type="submission" date="2021-02" db="EMBL/GenBank/DDBJ databases">
        <authorList>
            <person name="Nowell W R."/>
        </authorList>
    </citation>
    <scope>NUCLEOTIDE SEQUENCE</scope>
</reference>
<gene>
    <name evidence="1" type="ORF">BJG266_LOCUS22135</name>
    <name evidence="2" type="ORF">QVE165_LOCUS31033</name>
</gene>
<accession>A0A814Q617</accession>
<dbReference type="EMBL" id="CAJNOI010000136">
    <property type="protein sequence ID" value="CAF1115201.1"/>
    <property type="molecule type" value="Genomic_DNA"/>
</dbReference>
<dbReference type="AlphaFoldDB" id="A0A814Q617"/>
<organism evidence="1 4">
    <name type="scientific">Adineta steineri</name>
    <dbReference type="NCBI Taxonomy" id="433720"/>
    <lineage>
        <taxon>Eukaryota</taxon>
        <taxon>Metazoa</taxon>
        <taxon>Spiralia</taxon>
        <taxon>Gnathifera</taxon>
        <taxon>Rotifera</taxon>
        <taxon>Eurotatoria</taxon>
        <taxon>Bdelloidea</taxon>
        <taxon>Adinetida</taxon>
        <taxon>Adinetidae</taxon>
        <taxon>Adineta</taxon>
    </lineage>
</organism>
<proteinExistence type="predicted"/>
<evidence type="ECO:0000313" key="3">
    <source>
        <dbReference type="Proteomes" id="UP000663832"/>
    </source>
</evidence>
<sequence length="162" mass="18845">MMVPEEGFHEVSGVPRKQSVPCRIVRPGYIMLFNDFQKQMDDILRGQEDNISHRSKNRNRKVRQIQQRFVMLKKVNAIFTYRLIEKERFNQEIDVITAEIITEGTSSTPKTAIQEKDDDNDAFETLMEVINEIESKEIIVSKNDPKFVELLNNLKSSSSSDH</sequence>
<dbReference type="EMBL" id="CAJNOM010000262">
    <property type="protein sequence ID" value="CAF1297109.1"/>
    <property type="molecule type" value="Genomic_DNA"/>
</dbReference>